<dbReference type="InterPro" id="IPR003593">
    <property type="entry name" value="AAA+_ATPase"/>
</dbReference>
<evidence type="ECO:0000313" key="6">
    <source>
        <dbReference type="EMBL" id="TPG29433.1"/>
    </source>
</evidence>
<dbReference type="PANTHER" id="PTHR45772:SF9">
    <property type="entry name" value="CONSERVED COMPONENT OF ABC TRANSPORTER FOR NATURAL AMINO ACIDS"/>
    <property type="match status" value="1"/>
</dbReference>
<gene>
    <name evidence="6" type="ORF">EAH82_10455</name>
</gene>
<organism evidence="6 7">
    <name type="scientific">Variovorax guangxiensis</name>
    <dbReference type="NCBI Taxonomy" id="1775474"/>
    <lineage>
        <taxon>Bacteria</taxon>
        <taxon>Pseudomonadati</taxon>
        <taxon>Pseudomonadota</taxon>
        <taxon>Betaproteobacteria</taxon>
        <taxon>Burkholderiales</taxon>
        <taxon>Comamonadaceae</taxon>
        <taxon>Variovorax</taxon>
    </lineage>
</organism>
<dbReference type="GO" id="GO:0016887">
    <property type="term" value="F:ATP hydrolysis activity"/>
    <property type="evidence" value="ECO:0007669"/>
    <property type="project" value="InterPro"/>
</dbReference>
<evidence type="ECO:0000259" key="5">
    <source>
        <dbReference type="PROSITE" id="PS50893"/>
    </source>
</evidence>
<protein>
    <submittedName>
        <fullName evidence="6">ABC transporter ATP-binding protein</fullName>
    </submittedName>
</protein>
<keyword evidence="2" id="KW-0472">Membrane</keyword>
<dbReference type="InterPro" id="IPR003439">
    <property type="entry name" value="ABC_transporter-like_ATP-bd"/>
</dbReference>
<dbReference type="SMART" id="SM00382">
    <property type="entry name" value="AAA"/>
    <property type="match status" value="1"/>
</dbReference>
<dbReference type="InterPro" id="IPR027417">
    <property type="entry name" value="P-loop_NTPase"/>
</dbReference>
<evidence type="ECO:0000256" key="1">
    <source>
        <dbReference type="ARBA" id="ARBA00022448"/>
    </source>
</evidence>
<feature type="domain" description="ABC transporter" evidence="5">
    <location>
        <begin position="3"/>
        <end position="244"/>
    </location>
</feature>
<dbReference type="AlphaFoldDB" id="A0A502DVQ4"/>
<dbReference type="SUPFAM" id="SSF52540">
    <property type="entry name" value="P-loop containing nucleoside triphosphate hydrolases"/>
    <property type="match status" value="1"/>
</dbReference>
<reference evidence="6 7" key="1">
    <citation type="journal article" date="2019" name="Environ. Microbiol.">
        <title>Species interactions and distinct microbial communities in high Arctic permafrost affected cryosols are associated with the CH4 and CO2 gas fluxes.</title>
        <authorList>
            <person name="Altshuler I."/>
            <person name="Hamel J."/>
            <person name="Turney S."/>
            <person name="Magnuson E."/>
            <person name="Levesque R."/>
            <person name="Greer C."/>
            <person name="Whyte L.G."/>
        </authorList>
    </citation>
    <scope>NUCLEOTIDE SEQUENCE [LARGE SCALE GENOMIC DNA]</scope>
    <source>
        <strain evidence="6 7">S06.C</strain>
    </source>
</reference>
<evidence type="ECO:0000256" key="3">
    <source>
        <dbReference type="ARBA" id="ARBA00022741"/>
    </source>
</evidence>
<dbReference type="PROSITE" id="PS50893">
    <property type="entry name" value="ABC_TRANSPORTER_2"/>
    <property type="match status" value="1"/>
</dbReference>
<sequence length="248" mass="27367">MLLRATGIEKRFGAVVAASGIEIAVGVGERVSLIGSNGAGKTTFVNMITGYLKPDTGSILLGDRDITRLAPRQITQLGVARSFQIPQLFQELSVLDNMLVATACRENRLSFWQTARRDDAVDRADALLARFNLTEHRERRVAELPGGVRKLLDIAMAMTGQPRLLLLDEPTSGVSAEEKFPMMEIIMTALGQEPMTVLFVEHDMDIVERYADRVVAFYSGRIIADDTPQAALATDDVRRYVTGTLRQE</sequence>
<dbReference type="PANTHER" id="PTHR45772">
    <property type="entry name" value="CONSERVED COMPONENT OF ABC TRANSPORTER FOR NATURAL AMINO ACIDS-RELATED"/>
    <property type="match status" value="1"/>
</dbReference>
<evidence type="ECO:0000313" key="7">
    <source>
        <dbReference type="Proteomes" id="UP000319212"/>
    </source>
</evidence>
<dbReference type="Proteomes" id="UP000319212">
    <property type="component" value="Unassembled WGS sequence"/>
</dbReference>
<dbReference type="EMBL" id="RCZI01000002">
    <property type="protein sequence ID" value="TPG29433.1"/>
    <property type="molecule type" value="Genomic_DNA"/>
</dbReference>
<dbReference type="GO" id="GO:0005524">
    <property type="term" value="F:ATP binding"/>
    <property type="evidence" value="ECO:0007669"/>
    <property type="project" value="UniProtKB-KW"/>
</dbReference>
<dbReference type="GO" id="GO:0005886">
    <property type="term" value="C:plasma membrane"/>
    <property type="evidence" value="ECO:0007669"/>
    <property type="project" value="TreeGrafter"/>
</dbReference>
<comment type="caution">
    <text evidence="6">The sequence shown here is derived from an EMBL/GenBank/DDBJ whole genome shotgun (WGS) entry which is preliminary data.</text>
</comment>
<keyword evidence="3" id="KW-0547">Nucleotide-binding</keyword>
<name>A0A502DVQ4_9BURK</name>
<keyword evidence="4 6" id="KW-0067">ATP-binding</keyword>
<evidence type="ECO:0000256" key="4">
    <source>
        <dbReference type="ARBA" id="ARBA00022840"/>
    </source>
</evidence>
<accession>A0A502DVQ4</accession>
<dbReference type="InterPro" id="IPR051120">
    <property type="entry name" value="ABC_AA/LPS_Transport"/>
</dbReference>
<dbReference type="Pfam" id="PF00005">
    <property type="entry name" value="ABC_tran"/>
    <property type="match status" value="1"/>
</dbReference>
<keyword evidence="2" id="KW-1003">Cell membrane</keyword>
<proteinExistence type="predicted"/>
<dbReference type="OrthoDB" id="8716732at2"/>
<evidence type="ECO:0000256" key="2">
    <source>
        <dbReference type="ARBA" id="ARBA00022475"/>
    </source>
</evidence>
<dbReference type="CDD" id="cd03219">
    <property type="entry name" value="ABC_Mj1267_LivG_branched"/>
    <property type="match status" value="1"/>
</dbReference>
<keyword evidence="1" id="KW-0813">Transport</keyword>
<dbReference type="Gene3D" id="3.40.50.300">
    <property type="entry name" value="P-loop containing nucleotide triphosphate hydrolases"/>
    <property type="match status" value="1"/>
</dbReference>